<feature type="transmembrane region" description="Helical" evidence="1">
    <location>
        <begin position="34"/>
        <end position="56"/>
    </location>
</feature>
<sequence length="190" mass="21484">MREHFPSRDGEAGDGDSFGISFKAAINSKIDNPIVALFLLSVRFLQFAFAGISYAIELAHGHISHPTTFVYAQVVFGLTLLTLTMEKIMIRYYRVTWMVEWGLAILWFVSFAVFYEAYLEGARMKRAVWCDLISALLWLGSAIFSFAMCCIGMKAAIRCKIRERRQRKDKKSILQKIGEMESGTIDTGSA</sequence>
<keyword evidence="1" id="KW-0472">Membrane</keyword>
<keyword evidence="1" id="KW-0812">Transmembrane</keyword>
<keyword evidence="3" id="KW-1185">Reference proteome</keyword>
<protein>
    <recommendedName>
        <fullName evidence="4">MARVEL domain-containing protein</fullName>
    </recommendedName>
</protein>
<dbReference type="OrthoDB" id="5363290at2759"/>
<dbReference type="AlphaFoldDB" id="A0A6A5R0K5"/>
<dbReference type="PANTHER" id="PTHR42083">
    <property type="entry name" value="MARVEL DOMAIN-CONTAINING PROTEIN"/>
    <property type="match status" value="1"/>
</dbReference>
<name>A0A6A5R0K5_AMPQU</name>
<dbReference type="EMBL" id="ML979132">
    <property type="protein sequence ID" value="KAF1921591.1"/>
    <property type="molecule type" value="Genomic_DNA"/>
</dbReference>
<feature type="transmembrane region" description="Helical" evidence="1">
    <location>
        <begin position="135"/>
        <end position="157"/>
    </location>
</feature>
<evidence type="ECO:0008006" key="4">
    <source>
        <dbReference type="Google" id="ProtNLM"/>
    </source>
</evidence>
<dbReference type="PANTHER" id="PTHR42083:SF1">
    <property type="entry name" value="MARVEL DOMAIN-CONTAINING PROTEIN"/>
    <property type="match status" value="1"/>
</dbReference>
<evidence type="ECO:0000313" key="2">
    <source>
        <dbReference type="EMBL" id="KAF1921591.1"/>
    </source>
</evidence>
<evidence type="ECO:0000256" key="1">
    <source>
        <dbReference type="SAM" id="Phobius"/>
    </source>
</evidence>
<feature type="transmembrane region" description="Helical" evidence="1">
    <location>
        <begin position="68"/>
        <end position="85"/>
    </location>
</feature>
<gene>
    <name evidence="2" type="ORF">BDU57DRAFT_584665</name>
</gene>
<feature type="transmembrane region" description="Helical" evidence="1">
    <location>
        <begin position="97"/>
        <end position="115"/>
    </location>
</feature>
<proteinExistence type="predicted"/>
<evidence type="ECO:0000313" key="3">
    <source>
        <dbReference type="Proteomes" id="UP000800096"/>
    </source>
</evidence>
<organism evidence="2 3">
    <name type="scientific">Ampelomyces quisqualis</name>
    <name type="common">Powdery mildew agent</name>
    <dbReference type="NCBI Taxonomy" id="50730"/>
    <lineage>
        <taxon>Eukaryota</taxon>
        <taxon>Fungi</taxon>
        <taxon>Dikarya</taxon>
        <taxon>Ascomycota</taxon>
        <taxon>Pezizomycotina</taxon>
        <taxon>Dothideomycetes</taxon>
        <taxon>Pleosporomycetidae</taxon>
        <taxon>Pleosporales</taxon>
        <taxon>Pleosporineae</taxon>
        <taxon>Phaeosphaeriaceae</taxon>
        <taxon>Ampelomyces</taxon>
    </lineage>
</organism>
<reference evidence="2" key="1">
    <citation type="journal article" date="2020" name="Stud. Mycol.">
        <title>101 Dothideomycetes genomes: a test case for predicting lifestyles and emergence of pathogens.</title>
        <authorList>
            <person name="Haridas S."/>
            <person name="Albert R."/>
            <person name="Binder M."/>
            <person name="Bloem J."/>
            <person name="Labutti K."/>
            <person name="Salamov A."/>
            <person name="Andreopoulos B."/>
            <person name="Baker S."/>
            <person name="Barry K."/>
            <person name="Bills G."/>
            <person name="Bluhm B."/>
            <person name="Cannon C."/>
            <person name="Castanera R."/>
            <person name="Culley D."/>
            <person name="Daum C."/>
            <person name="Ezra D."/>
            <person name="Gonzalez J."/>
            <person name="Henrissat B."/>
            <person name="Kuo A."/>
            <person name="Liang C."/>
            <person name="Lipzen A."/>
            <person name="Lutzoni F."/>
            <person name="Magnuson J."/>
            <person name="Mondo S."/>
            <person name="Nolan M."/>
            <person name="Ohm R."/>
            <person name="Pangilinan J."/>
            <person name="Park H.-J."/>
            <person name="Ramirez L."/>
            <person name="Alfaro M."/>
            <person name="Sun H."/>
            <person name="Tritt A."/>
            <person name="Yoshinaga Y."/>
            <person name="Zwiers L.-H."/>
            <person name="Turgeon B."/>
            <person name="Goodwin S."/>
            <person name="Spatafora J."/>
            <person name="Crous P."/>
            <person name="Grigoriev I."/>
        </authorList>
    </citation>
    <scope>NUCLEOTIDE SEQUENCE</scope>
    <source>
        <strain evidence="2">HMLAC05119</strain>
    </source>
</reference>
<dbReference type="Proteomes" id="UP000800096">
    <property type="component" value="Unassembled WGS sequence"/>
</dbReference>
<keyword evidence="1" id="KW-1133">Transmembrane helix</keyword>
<accession>A0A6A5R0K5</accession>